<reference evidence="1 2" key="1">
    <citation type="journal article" date="2019" name="Plant Biotechnol. J.">
        <title>The red bayberry genome and genetic basis of sex determination.</title>
        <authorList>
            <person name="Jia H.M."/>
            <person name="Jia H.J."/>
            <person name="Cai Q.L."/>
            <person name="Wang Y."/>
            <person name="Zhao H.B."/>
            <person name="Yang W.F."/>
            <person name="Wang G.Y."/>
            <person name="Li Y.H."/>
            <person name="Zhan D.L."/>
            <person name="Shen Y.T."/>
            <person name="Niu Q.F."/>
            <person name="Chang L."/>
            <person name="Qiu J."/>
            <person name="Zhao L."/>
            <person name="Xie H.B."/>
            <person name="Fu W.Y."/>
            <person name="Jin J."/>
            <person name="Li X.W."/>
            <person name="Jiao Y."/>
            <person name="Zhou C.C."/>
            <person name="Tu T."/>
            <person name="Chai C.Y."/>
            <person name="Gao J.L."/>
            <person name="Fan L.J."/>
            <person name="van de Weg E."/>
            <person name="Wang J.Y."/>
            <person name="Gao Z.S."/>
        </authorList>
    </citation>
    <scope>NUCLEOTIDE SEQUENCE [LARGE SCALE GENOMIC DNA]</scope>
    <source>
        <tissue evidence="1">Leaves</tissue>
    </source>
</reference>
<name>A0A6A1W547_9ROSI</name>
<proteinExistence type="predicted"/>
<sequence>MTSLQVLDLSSCTRLHLSVEEYLEQLFVGETVTKFSKLFAIPEYGSNTCPVLGIEMMSDDSIGAIYIGYGGKLYCVRNLGDESDYFLQPESQLVCSSMLGSGLSSSINISSTDSCITLKIHGDSDDNCKREWGPLIQPKYCPRILCRSSVHGHGCDLVHYVLCSLLERFVSLHHLWDSPSKDVESGSFGGRGEAGHGCVNSVFFPKTHPDGL</sequence>
<evidence type="ECO:0000313" key="1">
    <source>
        <dbReference type="EMBL" id="KAB1220023.1"/>
    </source>
</evidence>
<comment type="caution">
    <text evidence="1">The sequence shown here is derived from an EMBL/GenBank/DDBJ whole genome shotgun (WGS) entry which is preliminary data.</text>
</comment>
<protein>
    <submittedName>
        <fullName evidence="1">Uncharacterized protein</fullName>
    </submittedName>
</protein>
<organism evidence="1 2">
    <name type="scientific">Morella rubra</name>
    <name type="common">Chinese bayberry</name>
    <dbReference type="NCBI Taxonomy" id="262757"/>
    <lineage>
        <taxon>Eukaryota</taxon>
        <taxon>Viridiplantae</taxon>
        <taxon>Streptophyta</taxon>
        <taxon>Embryophyta</taxon>
        <taxon>Tracheophyta</taxon>
        <taxon>Spermatophyta</taxon>
        <taxon>Magnoliopsida</taxon>
        <taxon>eudicotyledons</taxon>
        <taxon>Gunneridae</taxon>
        <taxon>Pentapetalae</taxon>
        <taxon>rosids</taxon>
        <taxon>fabids</taxon>
        <taxon>Fagales</taxon>
        <taxon>Myricaceae</taxon>
        <taxon>Morella</taxon>
    </lineage>
</organism>
<keyword evidence="2" id="KW-1185">Reference proteome</keyword>
<dbReference type="EMBL" id="RXIC02000021">
    <property type="protein sequence ID" value="KAB1220023.1"/>
    <property type="molecule type" value="Genomic_DNA"/>
</dbReference>
<gene>
    <name evidence="1" type="ORF">CJ030_MR3G018295</name>
</gene>
<dbReference type="OrthoDB" id="1828987at2759"/>
<accession>A0A6A1W547</accession>
<dbReference type="Proteomes" id="UP000516437">
    <property type="component" value="Chromosome 3"/>
</dbReference>
<dbReference type="AlphaFoldDB" id="A0A6A1W547"/>
<evidence type="ECO:0000313" key="2">
    <source>
        <dbReference type="Proteomes" id="UP000516437"/>
    </source>
</evidence>